<evidence type="ECO:0008006" key="3">
    <source>
        <dbReference type="Google" id="ProtNLM"/>
    </source>
</evidence>
<dbReference type="KEGG" id="span:AWL63_07990"/>
<dbReference type="OrthoDB" id="5705783at2"/>
<dbReference type="AlphaFoldDB" id="A0A1B3Z915"/>
<dbReference type="SUPFAM" id="SSF53098">
    <property type="entry name" value="Ribonuclease H-like"/>
    <property type="match status" value="1"/>
</dbReference>
<dbReference type="EMBL" id="CP014168">
    <property type="protein sequence ID" value="AOH83913.1"/>
    <property type="molecule type" value="Genomic_DNA"/>
</dbReference>
<keyword evidence="2" id="KW-1185">Reference proteome</keyword>
<protein>
    <recommendedName>
        <fullName evidence="3">Exonuclease domain-containing protein</fullName>
    </recommendedName>
</protein>
<evidence type="ECO:0000313" key="2">
    <source>
        <dbReference type="Proteomes" id="UP000094256"/>
    </source>
</evidence>
<sequence>MAIIDFEASCLPEAGESYPIEVALAKVDGTTKSWLIRPVAEWEYWDWSVEAEHLHGISRAMLSEQGQRPQQVLDELMAEAAGCEVYADCDLDAYWLETLAQACDRAAPFRVRYLGELLCAQGVSRKDVVAALDHAKRLLPAEHVARDDASRLALALRLLTPVH</sequence>
<dbReference type="GO" id="GO:0003676">
    <property type="term" value="F:nucleic acid binding"/>
    <property type="evidence" value="ECO:0007669"/>
    <property type="project" value="InterPro"/>
</dbReference>
<evidence type="ECO:0000313" key="1">
    <source>
        <dbReference type="EMBL" id="AOH83913.1"/>
    </source>
</evidence>
<accession>A0A1B3Z915</accession>
<name>A0A1B3Z915_9SPHN</name>
<dbReference type="Proteomes" id="UP000094256">
    <property type="component" value="Chromosome"/>
</dbReference>
<organism evidence="1 2">
    <name type="scientific">Sphingomonas panacis</name>
    <dbReference type="NCBI Taxonomy" id="1560345"/>
    <lineage>
        <taxon>Bacteria</taxon>
        <taxon>Pseudomonadati</taxon>
        <taxon>Pseudomonadota</taxon>
        <taxon>Alphaproteobacteria</taxon>
        <taxon>Sphingomonadales</taxon>
        <taxon>Sphingomonadaceae</taxon>
        <taxon>Sphingomonas</taxon>
    </lineage>
</organism>
<dbReference type="InterPro" id="IPR036397">
    <property type="entry name" value="RNaseH_sf"/>
</dbReference>
<proteinExistence type="predicted"/>
<dbReference type="STRING" id="1560345.AWL63_07990"/>
<dbReference type="Gene3D" id="3.30.420.10">
    <property type="entry name" value="Ribonuclease H-like superfamily/Ribonuclease H"/>
    <property type="match status" value="1"/>
</dbReference>
<reference evidence="1 2" key="1">
    <citation type="submission" date="2016-01" db="EMBL/GenBank/DDBJ databases">
        <title>Complete genome and mega plasmid sequence of Sphingomonas panacis DCY99 elicits systemic resistance in rice to Xanthomonas oryzae.</title>
        <authorList>
            <person name="Kim Y.J."/>
            <person name="Yang D.C."/>
            <person name="Sing P."/>
        </authorList>
    </citation>
    <scope>NUCLEOTIDE SEQUENCE [LARGE SCALE GENOMIC DNA]</scope>
    <source>
        <strain evidence="1 2">DCY99</strain>
    </source>
</reference>
<dbReference type="InterPro" id="IPR012337">
    <property type="entry name" value="RNaseH-like_sf"/>
</dbReference>
<gene>
    <name evidence="1" type="ORF">AWL63_07990</name>
</gene>